<reference evidence="5" key="1">
    <citation type="submission" date="2021-11" db="EMBL/GenBank/DDBJ databases">
        <title>The complete genome of Massilia sp sp. G4R7.</title>
        <authorList>
            <person name="Liu L."/>
            <person name="Yue J."/>
            <person name="Yuan J."/>
            <person name="Yang F."/>
            <person name="Li L."/>
        </authorList>
    </citation>
    <scope>NUCLEOTIDE SEQUENCE</scope>
    <source>
        <strain evidence="5">G4R7</strain>
    </source>
</reference>
<dbReference type="InterPro" id="IPR006533">
    <property type="entry name" value="T6SS_Vgr_RhsGE"/>
</dbReference>
<dbReference type="Gene3D" id="2.30.110.50">
    <property type="match status" value="1"/>
</dbReference>
<dbReference type="RefSeq" id="WP_231056474.1">
    <property type="nucleotide sequence ID" value="NZ_JAJNOC010000001.1"/>
</dbReference>
<dbReference type="Pfam" id="PF04717">
    <property type="entry name" value="Phage_base_V"/>
    <property type="match status" value="1"/>
</dbReference>
<dbReference type="SUPFAM" id="SSF69349">
    <property type="entry name" value="Phage fibre proteins"/>
    <property type="match status" value="1"/>
</dbReference>
<protein>
    <submittedName>
        <fullName evidence="5">Type VI secretion system tip protein VgrG</fullName>
    </submittedName>
</protein>
<dbReference type="Gene3D" id="4.10.220.110">
    <property type="match status" value="1"/>
</dbReference>
<evidence type="ECO:0000259" key="4">
    <source>
        <dbReference type="Pfam" id="PF13296"/>
    </source>
</evidence>
<dbReference type="SUPFAM" id="SSF69279">
    <property type="entry name" value="Phage tail proteins"/>
    <property type="match status" value="2"/>
</dbReference>
<comment type="caution">
    <text evidence="5">The sequence shown here is derived from an EMBL/GenBank/DDBJ whole genome shotgun (WGS) entry which is preliminary data.</text>
</comment>
<dbReference type="InterPro" id="IPR017847">
    <property type="entry name" value="T6SS_RhsGE_Vgr_subset"/>
</dbReference>
<gene>
    <name evidence="5" type="ORF">LQ564_02345</name>
</gene>
<evidence type="ECO:0000259" key="2">
    <source>
        <dbReference type="Pfam" id="PF04717"/>
    </source>
</evidence>
<feature type="domain" description="Gp5/Type VI secretion system Vgr protein OB-fold" evidence="2">
    <location>
        <begin position="473"/>
        <end position="521"/>
    </location>
</feature>
<name>A0ABS8Q077_9BURK</name>
<dbReference type="InterPro" id="IPR028244">
    <property type="entry name" value="T6SS_Rhs_Vgr_dom"/>
</dbReference>
<evidence type="ECO:0000256" key="1">
    <source>
        <dbReference type="ARBA" id="ARBA00005558"/>
    </source>
</evidence>
<comment type="similarity">
    <text evidence="1">Belongs to the VgrG protein family.</text>
</comment>
<dbReference type="Gene3D" id="2.40.50.230">
    <property type="entry name" value="Gp5 N-terminal domain"/>
    <property type="match status" value="1"/>
</dbReference>
<feature type="domain" description="Putative type VI secretion system Rhs element associated Vgr" evidence="4">
    <location>
        <begin position="549"/>
        <end position="656"/>
    </location>
</feature>
<dbReference type="InterPro" id="IPR006531">
    <property type="entry name" value="Gp5/Vgr_OB"/>
</dbReference>
<organism evidence="5 6">
    <name type="scientific">Massilia phyllostachyos</name>
    <dbReference type="NCBI Taxonomy" id="2898585"/>
    <lineage>
        <taxon>Bacteria</taxon>
        <taxon>Pseudomonadati</taxon>
        <taxon>Pseudomonadota</taxon>
        <taxon>Betaproteobacteria</taxon>
        <taxon>Burkholderiales</taxon>
        <taxon>Oxalobacteraceae</taxon>
        <taxon>Telluria group</taxon>
        <taxon>Massilia</taxon>
    </lineage>
</organism>
<dbReference type="Pfam" id="PF10106">
    <property type="entry name" value="DUF2345"/>
    <property type="match status" value="1"/>
</dbReference>
<evidence type="ECO:0000313" key="6">
    <source>
        <dbReference type="Proteomes" id="UP001179361"/>
    </source>
</evidence>
<dbReference type="NCBIfam" id="TIGR03361">
    <property type="entry name" value="VI_Rhs_Vgr"/>
    <property type="match status" value="1"/>
</dbReference>
<sequence>MTSMQLPPDTLSNANRPLRLRLSGEQGVLDDLLLVQHVQGHTTICGGFEYRLLCVATRAGLPLKMFNAMAAELQIVTDRGELHSVCGIVAHAAEGESDGGLATFQLVVRDALALMEARTNSRVFRDSSEVDITHVLLRECLQNNPVLAGAFDFRVLAKTSYPRREFTMQYNESDAAFLRRLWKKRGLAWFFEAGERLGSDVVRGHRLVLFDDPRALTQASAGTVRYHRDDGTEARDSITAWHALRSLGCANVTRHSWDYKQSSGSEIAVPGRHDQGARGNRFAANLDDYLAVTPHAGDDPRDFRDLATLRMEHHEYVAKVFEAESSVRDLNVGQWIGVEDHAELDTHPREEREFVLTDLRIEAENNLPTSLNDRIMRLFARNQWRRLDEGSVRAGTERGRYVNRFSCVRRGIPIVPAFDPRVDLPQVQVQSVIVVAPTDEEVHCDQHGRVKVRFPACRPGDHLHAQGAGASGTDTDSAWIRVASSWAGDHCGAISLPRAGDECLVAFLGGDPDKPVIIGRVHGARTPPPDFTHQGTLPGNRFLSGIKSREIGGRRYNQLRMDDTPGQISIQLASEHGHSQLNLGELRHARSDGKAEPRGEGAELRSDDHVAVRAAKGILLSAWKRLNAVDSQLARAEFLSLMGQCLEQCQSLGSYAAEHQAMALDAEPLAQLKEQLDSWENSSNVAPKDQGGGGAVIGLSAPEGISFATSKALVSYAGSNLDSVAQQHLQLTAGQRFNLNAGQGVSLFAHHGGIKAIAHQGKFLLQSQHDDTELNSAKNVRVTATDGKVVVMAKEIQLIAEDGSFIKIGGGITLGTEGDIKHHGAKFPFDGPATMATELPVFDKSAPDQKFVLKYGAHGEDPVAAANRRYEIALSDGSILSGTSDTSGKTSLLERDAMHIARIRILSDET</sequence>
<dbReference type="NCBIfam" id="TIGR01646">
    <property type="entry name" value="vgr_GE"/>
    <property type="match status" value="1"/>
</dbReference>
<dbReference type="InterPro" id="IPR037026">
    <property type="entry name" value="Vgr_OB-fold_dom_sf"/>
</dbReference>
<keyword evidence="6" id="KW-1185">Reference proteome</keyword>
<dbReference type="Pfam" id="PF05954">
    <property type="entry name" value="Phage_GPD"/>
    <property type="match status" value="1"/>
</dbReference>
<dbReference type="Gene3D" id="3.55.50.10">
    <property type="entry name" value="Baseplate protein-like domains"/>
    <property type="match status" value="1"/>
</dbReference>
<accession>A0ABS8Q077</accession>
<evidence type="ECO:0000313" key="5">
    <source>
        <dbReference type="EMBL" id="MCD2515149.1"/>
    </source>
</evidence>
<dbReference type="SUPFAM" id="SSF69255">
    <property type="entry name" value="gp5 N-terminal domain-like"/>
    <property type="match status" value="1"/>
</dbReference>
<proteinExistence type="inferred from homology"/>
<dbReference type="Proteomes" id="UP001179361">
    <property type="component" value="Unassembled WGS sequence"/>
</dbReference>
<dbReference type="EMBL" id="JAJNOC010000001">
    <property type="protein sequence ID" value="MCD2515149.1"/>
    <property type="molecule type" value="Genomic_DNA"/>
</dbReference>
<feature type="domain" description="DUF2345" evidence="3">
    <location>
        <begin position="691"/>
        <end position="833"/>
    </location>
</feature>
<evidence type="ECO:0000259" key="3">
    <source>
        <dbReference type="Pfam" id="PF10106"/>
    </source>
</evidence>
<dbReference type="Pfam" id="PF13296">
    <property type="entry name" value="T6SS_Vgr"/>
    <property type="match status" value="1"/>
</dbReference>
<dbReference type="InterPro" id="IPR018769">
    <property type="entry name" value="VgrG2_DUF2345"/>
</dbReference>